<dbReference type="Pfam" id="PF13399">
    <property type="entry name" value="LytR_C"/>
    <property type="match status" value="1"/>
</dbReference>
<reference evidence="3 4" key="1">
    <citation type="submission" date="2019-01" db="EMBL/GenBank/DDBJ databases">
        <title>Nocardioides guangzhouensis sp. nov., an actinobacterium isolated from soil.</title>
        <authorList>
            <person name="Fu Y."/>
            <person name="Cai Y."/>
            <person name="Lin Z."/>
            <person name="Chen P."/>
        </authorList>
    </citation>
    <scope>NUCLEOTIDE SEQUENCE [LARGE SCALE GENOMIC DNA]</scope>
    <source>
        <strain evidence="3 4">NBRC 105384</strain>
    </source>
</reference>
<dbReference type="RefSeq" id="WP_129986395.1">
    <property type="nucleotide sequence ID" value="NZ_SDPU01000018.1"/>
</dbReference>
<sequence length="166" mass="17533">MLGRDERGLALTSSLALLSTVAVVAAGIAFFATSPKKEPVETARPVVASTPVETPTSTAPEPTVTKEPVKPKPRKPAVERAKVYVEVYNNTNISGLAGRTATRASDAGWQVVGSDNWVGTIPASTVYYPPRLKAAARLLGKDLGVNRLMPAVAPMRLDRLTVILTG</sequence>
<evidence type="ECO:0000256" key="1">
    <source>
        <dbReference type="SAM" id="MobiDB-lite"/>
    </source>
</evidence>
<protein>
    <submittedName>
        <fullName evidence="3">LytR family transcriptional regulator</fullName>
    </submittedName>
</protein>
<keyword evidence="4" id="KW-1185">Reference proteome</keyword>
<dbReference type="Proteomes" id="UP000291189">
    <property type="component" value="Unassembled WGS sequence"/>
</dbReference>
<dbReference type="OrthoDB" id="4350621at2"/>
<dbReference type="InterPro" id="IPR027381">
    <property type="entry name" value="LytR/CpsA/Psr_C"/>
</dbReference>
<accession>A0A4Q5J4I0</accession>
<gene>
    <name evidence="3" type="ORF">ETU37_06275</name>
</gene>
<proteinExistence type="predicted"/>
<feature type="domain" description="LytR/CpsA/Psr regulator C-terminal" evidence="2">
    <location>
        <begin position="83"/>
        <end position="164"/>
    </location>
</feature>
<dbReference type="Gene3D" id="3.30.70.2390">
    <property type="match status" value="1"/>
</dbReference>
<dbReference type="AlphaFoldDB" id="A0A4Q5J4I0"/>
<evidence type="ECO:0000313" key="4">
    <source>
        <dbReference type="Proteomes" id="UP000291189"/>
    </source>
</evidence>
<evidence type="ECO:0000259" key="2">
    <source>
        <dbReference type="Pfam" id="PF13399"/>
    </source>
</evidence>
<dbReference type="EMBL" id="SDPU01000018">
    <property type="protein sequence ID" value="RYU13434.1"/>
    <property type="molecule type" value="Genomic_DNA"/>
</dbReference>
<evidence type="ECO:0000313" key="3">
    <source>
        <dbReference type="EMBL" id="RYU13434.1"/>
    </source>
</evidence>
<feature type="region of interest" description="Disordered" evidence="1">
    <location>
        <begin position="40"/>
        <end position="76"/>
    </location>
</feature>
<organism evidence="3 4">
    <name type="scientific">Nocardioides iriomotensis</name>
    <dbReference type="NCBI Taxonomy" id="715784"/>
    <lineage>
        <taxon>Bacteria</taxon>
        <taxon>Bacillati</taxon>
        <taxon>Actinomycetota</taxon>
        <taxon>Actinomycetes</taxon>
        <taxon>Propionibacteriales</taxon>
        <taxon>Nocardioidaceae</taxon>
        <taxon>Nocardioides</taxon>
    </lineage>
</organism>
<name>A0A4Q5J4I0_9ACTN</name>
<comment type="caution">
    <text evidence="3">The sequence shown here is derived from an EMBL/GenBank/DDBJ whole genome shotgun (WGS) entry which is preliminary data.</text>
</comment>